<evidence type="ECO:0000313" key="6">
    <source>
        <dbReference type="EMBL" id="CAG7631012.1"/>
    </source>
</evidence>
<dbReference type="Pfam" id="PF00849">
    <property type="entry name" value="PseudoU_synth_2"/>
    <property type="match status" value="1"/>
</dbReference>
<dbReference type="NCBIfam" id="TIGR00005">
    <property type="entry name" value="rluA_subfam"/>
    <property type="match status" value="1"/>
</dbReference>
<reference evidence="6" key="1">
    <citation type="submission" date="2021-06" db="EMBL/GenBank/DDBJ databases">
        <authorList>
            <person name="Criscuolo A."/>
        </authorList>
    </citation>
    <scope>NUCLEOTIDE SEQUENCE</scope>
    <source>
        <strain evidence="6">CIP111600</strain>
    </source>
</reference>
<dbReference type="InterPro" id="IPR050188">
    <property type="entry name" value="RluA_PseudoU_synthase"/>
</dbReference>
<evidence type="ECO:0000256" key="2">
    <source>
        <dbReference type="ARBA" id="ARBA00010876"/>
    </source>
</evidence>
<evidence type="ECO:0000256" key="4">
    <source>
        <dbReference type="RuleBase" id="RU362028"/>
    </source>
</evidence>
<dbReference type="EC" id="5.4.99.-" evidence="4"/>
<dbReference type="InterPro" id="IPR006145">
    <property type="entry name" value="PsdUridine_synth_RsuA/RluA"/>
</dbReference>
<comment type="similarity">
    <text evidence="2 4">Belongs to the pseudouridine synthase RluA family.</text>
</comment>
<dbReference type="PANTHER" id="PTHR21600">
    <property type="entry name" value="MITOCHONDRIAL RNA PSEUDOURIDINE SYNTHASE"/>
    <property type="match status" value="1"/>
</dbReference>
<dbReference type="GO" id="GO:0003723">
    <property type="term" value="F:RNA binding"/>
    <property type="evidence" value="ECO:0007669"/>
    <property type="project" value="InterPro"/>
</dbReference>
<evidence type="ECO:0000259" key="5">
    <source>
        <dbReference type="Pfam" id="PF00849"/>
    </source>
</evidence>
<dbReference type="Proteomes" id="UP000693672">
    <property type="component" value="Unassembled WGS sequence"/>
</dbReference>
<name>A0A916NJQ5_9BACL</name>
<organism evidence="6 7">
    <name type="scientific">Paenibacillus solanacearum</name>
    <dbReference type="NCBI Taxonomy" id="2048548"/>
    <lineage>
        <taxon>Bacteria</taxon>
        <taxon>Bacillati</taxon>
        <taxon>Bacillota</taxon>
        <taxon>Bacilli</taxon>
        <taxon>Bacillales</taxon>
        <taxon>Paenibacillaceae</taxon>
        <taxon>Paenibacillus</taxon>
    </lineage>
</organism>
<dbReference type="PANTHER" id="PTHR21600:SF71">
    <property type="entry name" value="PSEUDOURIDINE SYNTHASE"/>
    <property type="match status" value="1"/>
</dbReference>
<dbReference type="RefSeq" id="WP_218093011.1">
    <property type="nucleotide sequence ID" value="NZ_CAJVAS010000013.1"/>
</dbReference>
<dbReference type="InterPro" id="IPR006225">
    <property type="entry name" value="PsdUridine_synth_RluC/D"/>
</dbReference>
<evidence type="ECO:0000313" key="7">
    <source>
        <dbReference type="Proteomes" id="UP000693672"/>
    </source>
</evidence>
<dbReference type="CDD" id="cd02869">
    <property type="entry name" value="PseudoU_synth_RluA_like"/>
    <property type="match status" value="1"/>
</dbReference>
<keyword evidence="7" id="KW-1185">Reference proteome</keyword>
<protein>
    <recommendedName>
        <fullName evidence="4">Pseudouridine synthase</fullName>
        <ecNumber evidence="4">5.4.99.-</ecNumber>
    </recommendedName>
</protein>
<accession>A0A916NJQ5</accession>
<sequence length="290" mass="33435">MIEWRRKGEWLELTAAREPVDKKDAEALLPECFHGKWIAKWRGSGGIEWKGNRIRLRLFPEEPLQYMSEWAEVEVLFEDDFCLVANKPPGMKVHPTQEGEQGTLLQAVQWHLEAEGQKCRARHIHRLDEDTTGPVLFAKHDWSQSRLDAFMRDKRIGRHYVAIVQGRPAQTEGIVDAPIGRDRHHATRRRVSRTGEPAVTRYRVIERYRSAALLEIILETGRTHQIRVHMSYLGHSLIGDTLYGGDSRGLSRQALHGERLLFPHPLTEETMDVAAPWPADLTGLRERLKK</sequence>
<dbReference type="GO" id="GO:0009982">
    <property type="term" value="F:pseudouridine synthase activity"/>
    <property type="evidence" value="ECO:0007669"/>
    <property type="project" value="InterPro"/>
</dbReference>
<proteinExistence type="inferred from homology"/>
<dbReference type="EMBL" id="CAJVAS010000013">
    <property type="protein sequence ID" value="CAG7631012.1"/>
    <property type="molecule type" value="Genomic_DNA"/>
</dbReference>
<evidence type="ECO:0000256" key="1">
    <source>
        <dbReference type="ARBA" id="ARBA00000073"/>
    </source>
</evidence>
<comment type="caution">
    <text evidence="6">The sequence shown here is derived from an EMBL/GenBank/DDBJ whole genome shotgun (WGS) entry which is preliminary data.</text>
</comment>
<comment type="function">
    <text evidence="4">Responsible for synthesis of pseudouridine from uracil.</text>
</comment>
<dbReference type="GO" id="GO:0000455">
    <property type="term" value="P:enzyme-directed rRNA pseudouridine synthesis"/>
    <property type="evidence" value="ECO:0007669"/>
    <property type="project" value="TreeGrafter"/>
</dbReference>
<gene>
    <name evidence="6" type="primary">rluD_4</name>
    <name evidence="6" type="ORF">PAESOLCIP111_03255</name>
</gene>
<evidence type="ECO:0000256" key="3">
    <source>
        <dbReference type="PIRSR" id="PIRSR606225-1"/>
    </source>
</evidence>
<dbReference type="AlphaFoldDB" id="A0A916NJQ5"/>
<feature type="active site" evidence="3">
    <location>
        <position position="128"/>
    </location>
</feature>
<comment type="catalytic activity">
    <reaction evidence="1 4">
        <text>a uridine in RNA = a pseudouridine in RNA</text>
        <dbReference type="Rhea" id="RHEA:48348"/>
        <dbReference type="Rhea" id="RHEA-COMP:12068"/>
        <dbReference type="Rhea" id="RHEA-COMP:12069"/>
        <dbReference type="ChEBI" id="CHEBI:65314"/>
        <dbReference type="ChEBI" id="CHEBI:65315"/>
    </reaction>
</comment>
<feature type="domain" description="Pseudouridine synthase RsuA/RluA-like" evidence="5">
    <location>
        <begin position="83"/>
        <end position="231"/>
    </location>
</feature>
<keyword evidence="4 6" id="KW-0413">Isomerase</keyword>